<reference evidence="2" key="1">
    <citation type="submission" date="2020-11" db="EMBL/GenBank/DDBJ databases">
        <authorList>
            <person name="Tran Van P."/>
        </authorList>
    </citation>
    <scope>NUCLEOTIDE SEQUENCE</scope>
</reference>
<keyword evidence="3" id="KW-1185">Reference proteome</keyword>
<keyword evidence="1" id="KW-1133">Transmembrane helix</keyword>
<sequence>IKNPDNDKTETLITIVRGEHQFLWNLNNGDNYTGVGEPAHVDQHQGFQILTRVEMLEVFNCNDSECNQMFSKIITFYRNNRNNNYMYNYTDLTEENTEIIPQSMPNNIHVTGDPTEDYEYNIWPKDWINQTNPCARSVGFCHQYSHRLLGKLACLHSALLHDIGVHFVGFFNIDRYNHTANLVVGYIYGVTYDRQTNTSYVYEYSTTTQQFKHSGMDFKRFMKCPKDETNSLKVIIIFLVIVAVMVVSCIAFIAIVIIILQTNSSNKKQTRDYSDETKSRATDLSTAVKTVQTMHSDTGEHFTQRSTSYNQ</sequence>
<feature type="transmembrane region" description="Helical" evidence="1">
    <location>
        <begin position="234"/>
        <end position="260"/>
    </location>
</feature>
<name>A0A7R9LAB6_9ACAR</name>
<dbReference type="EMBL" id="CAJPIZ010019962">
    <property type="protein sequence ID" value="CAG2117122.1"/>
    <property type="molecule type" value="Genomic_DNA"/>
</dbReference>
<accession>A0A7R9LAB6</accession>
<evidence type="ECO:0000313" key="3">
    <source>
        <dbReference type="Proteomes" id="UP000759131"/>
    </source>
</evidence>
<protein>
    <submittedName>
        <fullName evidence="2">Uncharacterized protein</fullName>
    </submittedName>
</protein>
<dbReference type="EMBL" id="OC874537">
    <property type="protein sequence ID" value="CAD7637673.1"/>
    <property type="molecule type" value="Genomic_DNA"/>
</dbReference>
<gene>
    <name evidence="2" type="ORF">OSB1V03_LOCUS17076</name>
</gene>
<dbReference type="Proteomes" id="UP000759131">
    <property type="component" value="Unassembled WGS sequence"/>
</dbReference>
<keyword evidence="1" id="KW-0472">Membrane</keyword>
<organism evidence="2">
    <name type="scientific">Medioppia subpectinata</name>
    <dbReference type="NCBI Taxonomy" id="1979941"/>
    <lineage>
        <taxon>Eukaryota</taxon>
        <taxon>Metazoa</taxon>
        <taxon>Ecdysozoa</taxon>
        <taxon>Arthropoda</taxon>
        <taxon>Chelicerata</taxon>
        <taxon>Arachnida</taxon>
        <taxon>Acari</taxon>
        <taxon>Acariformes</taxon>
        <taxon>Sarcoptiformes</taxon>
        <taxon>Oribatida</taxon>
        <taxon>Brachypylina</taxon>
        <taxon>Oppioidea</taxon>
        <taxon>Oppiidae</taxon>
        <taxon>Medioppia</taxon>
    </lineage>
</organism>
<keyword evidence="1" id="KW-0812">Transmembrane</keyword>
<evidence type="ECO:0000256" key="1">
    <source>
        <dbReference type="SAM" id="Phobius"/>
    </source>
</evidence>
<feature type="non-terminal residue" evidence="2">
    <location>
        <position position="311"/>
    </location>
</feature>
<evidence type="ECO:0000313" key="2">
    <source>
        <dbReference type="EMBL" id="CAD7637673.1"/>
    </source>
</evidence>
<proteinExistence type="predicted"/>
<dbReference type="AlphaFoldDB" id="A0A7R9LAB6"/>